<evidence type="ECO:0000259" key="3">
    <source>
        <dbReference type="Pfam" id="PF13511"/>
    </source>
</evidence>
<feature type="compositionally biased region" description="Low complexity" evidence="1">
    <location>
        <begin position="54"/>
        <end position="78"/>
    </location>
</feature>
<dbReference type="Pfam" id="PF13511">
    <property type="entry name" value="DUF4124"/>
    <property type="match status" value="1"/>
</dbReference>
<organism evidence="4 5">
    <name type="scientific">Ramlibacter aurantiacus</name>
    <dbReference type="NCBI Taxonomy" id="2801330"/>
    <lineage>
        <taxon>Bacteria</taxon>
        <taxon>Pseudomonadati</taxon>
        <taxon>Pseudomonadota</taxon>
        <taxon>Betaproteobacteria</taxon>
        <taxon>Burkholderiales</taxon>
        <taxon>Comamonadaceae</taxon>
        <taxon>Ramlibacter</taxon>
    </lineage>
</organism>
<evidence type="ECO:0000256" key="2">
    <source>
        <dbReference type="SAM" id="SignalP"/>
    </source>
</evidence>
<name>A0A937D4D4_9BURK</name>
<dbReference type="InterPro" id="IPR025392">
    <property type="entry name" value="DUF4124"/>
</dbReference>
<feature type="compositionally biased region" description="Basic and acidic residues" evidence="1">
    <location>
        <begin position="83"/>
        <end position="110"/>
    </location>
</feature>
<feature type="signal peptide" evidence="2">
    <location>
        <begin position="1"/>
        <end position="21"/>
    </location>
</feature>
<feature type="region of interest" description="Disordered" evidence="1">
    <location>
        <begin position="32"/>
        <end position="115"/>
    </location>
</feature>
<proteinExistence type="predicted"/>
<protein>
    <submittedName>
        <fullName evidence="4">DUF4124 domain-containing protein</fullName>
    </submittedName>
</protein>
<feature type="chain" id="PRO_5037312213" evidence="2">
    <location>
        <begin position="22"/>
        <end position="168"/>
    </location>
</feature>
<reference evidence="4" key="1">
    <citation type="submission" date="2021-01" db="EMBL/GenBank/DDBJ databases">
        <title>Ramlibacter sp. strain AW1 16S ribosomal RNA gene Genome sequencing and assembly.</title>
        <authorList>
            <person name="Kang M."/>
        </authorList>
    </citation>
    <scope>NUCLEOTIDE SEQUENCE</scope>
    <source>
        <strain evidence="4">AW1</strain>
    </source>
</reference>
<evidence type="ECO:0000313" key="4">
    <source>
        <dbReference type="EMBL" id="MBL0418778.1"/>
    </source>
</evidence>
<feature type="domain" description="DUF4124" evidence="3">
    <location>
        <begin position="11"/>
        <end position="73"/>
    </location>
</feature>
<evidence type="ECO:0000256" key="1">
    <source>
        <dbReference type="SAM" id="MobiDB-lite"/>
    </source>
</evidence>
<gene>
    <name evidence="4" type="ORF">JI739_00325</name>
</gene>
<keyword evidence="5" id="KW-1185">Reference proteome</keyword>
<dbReference type="Proteomes" id="UP000613011">
    <property type="component" value="Unassembled WGS sequence"/>
</dbReference>
<dbReference type="AlphaFoldDB" id="A0A937D4D4"/>
<keyword evidence="2" id="KW-0732">Signal</keyword>
<evidence type="ECO:0000313" key="5">
    <source>
        <dbReference type="Proteomes" id="UP000613011"/>
    </source>
</evidence>
<dbReference type="EMBL" id="JAEQNA010000001">
    <property type="protein sequence ID" value="MBL0418778.1"/>
    <property type="molecule type" value="Genomic_DNA"/>
</dbReference>
<sequence length="168" mass="18249">MLNLRAILLGLALSTPALVLAQWQWVDSGGRRVFSDQPPPPDIPARSILKQPGQRAASVPAAQPAAAEPSAPTASPQPLAGGQDKELEARRKKAQEAEAQKRKVEEERVAKAQAENCARARQAKATFDSGMRLARLNDKGEREILDDEQRAAELKRIEQVIASECKPS</sequence>
<dbReference type="RefSeq" id="WP_201681861.1">
    <property type="nucleotide sequence ID" value="NZ_JAEQNA010000001.1"/>
</dbReference>
<accession>A0A937D4D4</accession>
<comment type="caution">
    <text evidence="4">The sequence shown here is derived from an EMBL/GenBank/DDBJ whole genome shotgun (WGS) entry which is preliminary data.</text>
</comment>